<keyword evidence="1" id="KW-0472">Membrane</keyword>
<sequence>MNAETKEIYDRLFNLYQFSVTRDQLDRAEVAIKEAISNSESNLADKYLLVKDELNKLDGKFDSRFDRLADKLEQKQEQKFSSIDTNINERLNKFEDRLDTSINERLNKFEAQMASDIQKFEARMTTNLEKLESKLSKQTDKIDKRFHQIMFALLTTLIGIIGFIIKESFLK</sequence>
<protein>
    <recommendedName>
        <fullName evidence="4">DUF1640 domain-containing protein</fullName>
    </recommendedName>
</protein>
<evidence type="ECO:0000256" key="1">
    <source>
        <dbReference type="SAM" id="Phobius"/>
    </source>
</evidence>
<dbReference type="Proteomes" id="UP000533429">
    <property type="component" value="Unassembled WGS sequence"/>
</dbReference>
<organism evidence="2 3">
    <name type="scientific">Photobacterium damselae subsp. damselae</name>
    <name type="common">Listonella damsela</name>
    <dbReference type="NCBI Taxonomy" id="85581"/>
    <lineage>
        <taxon>Bacteria</taxon>
        <taxon>Pseudomonadati</taxon>
        <taxon>Pseudomonadota</taxon>
        <taxon>Gammaproteobacteria</taxon>
        <taxon>Vibrionales</taxon>
        <taxon>Vibrionaceae</taxon>
        <taxon>Photobacterium</taxon>
    </lineage>
</organism>
<gene>
    <name evidence="2" type="ORF">HWA77_16965</name>
</gene>
<dbReference type="EMBL" id="JABXOR010001070">
    <property type="protein sequence ID" value="NVP01908.1"/>
    <property type="molecule type" value="Genomic_DNA"/>
</dbReference>
<dbReference type="AlphaFoldDB" id="A0A850QZY3"/>
<name>A0A850QZY3_PHODD</name>
<keyword evidence="1" id="KW-0812">Transmembrane</keyword>
<proteinExistence type="predicted"/>
<comment type="caution">
    <text evidence="2">The sequence shown here is derived from an EMBL/GenBank/DDBJ whole genome shotgun (WGS) entry which is preliminary data.</text>
</comment>
<dbReference type="Gene3D" id="1.20.120.20">
    <property type="entry name" value="Apolipoprotein"/>
    <property type="match status" value="1"/>
</dbReference>
<keyword evidence="1" id="KW-1133">Transmembrane helix</keyword>
<accession>A0A850QZY3</accession>
<evidence type="ECO:0008006" key="4">
    <source>
        <dbReference type="Google" id="ProtNLM"/>
    </source>
</evidence>
<evidence type="ECO:0000313" key="3">
    <source>
        <dbReference type="Proteomes" id="UP000533429"/>
    </source>
</evidence>
<evidence type="ECO:0000313" key="2">
    <source>
        <dbReference type="EMBL" id="NVP01908.1"/>
    </source>
</evidence>
<dbReference type="SUPFAM" id="SSF58100">
    <property type="entry name" value="Bacterial hemolysins"/>
    <property type="match status" value="1"/>
</dbReference>
<feature type="transmembrane region" description="Helical" evidence="1">
    <location>
        <begin position="146"/>
        <end position="165"/>
    </location>
</feature>
<reference evidence="2 3" key="1">
    <citation type="submission" date="2020-06" db="EMBL/GenBank/DDBJ databases">
        <title>Photobacterium damselae subsp. damselae comparative genomics.</title>
        <authorList>
            <person name="Osorio C.R."/>
        </authorList>
    </citation>
    <scope>NUCLEOTIDE SEQUENCE [LARGE SCALE GENOMIC DNA]</scope>
    <source>
        <strain evidence="2 3">TW250/03</strain>
    </source>
</reference>